<keyword evidence="5" id="KW-1185">Reference proteome</keyword>
<dbReference type="PANTHER" id="PTHR43212">
    <property type="entry name" value="QUERCETIN 2,3-DIOXYGENASE"/>
    <property type="match status" value="1"/>
</dbReference>
<dbReference type="InterPro" id="IPR003829">
    <property type="entry name" value="Pirin_N_dom"/>
</dbReference>
<dbReference type="Pfam" id="PF02678">
    <property type="entry name" value="Pirin"/>
    <property type="match status" value="1"/>
</dbReference>
<dbReference type="InterPro" id="IPR014710">
    <property type="entry name" value="RmlC-like_jellyroll"/>
</dbReference>
<evidence type="ECO:0000259" key="3">
    <source>
        <dbReference type="Pfam" id="PF02678"/>
    </source>
</evidence>
<name>A0A1B7ZBJ4_9FLAO</name>
<evidence type="ECO:0000313" key="5">
    <source>
        <dbReference type="Proteomes" id="UP000092164"/>
    </source>
</evidence>
<dbReference type="EMBL" id="LZFP01000009">
    <property type="protein sequence ID" value="OBR40084.1"/>
    <property type="molecule type" value="Genomic_DNA"/>
</dbReference>
<evidence type="ECO:0000313" key="4">
    <source>
        <dbReference type="EMBL" id="OBR40084.1"/>
    </source>
</evidence>
<feature type="domain" description="Pirin N-terminal" evidence="3">
    <location>
        <begin position="1"/>
        <end position="58"/>
    </location>
</feature>
<gene>
    <name evidence="4" type="ORF">A9200_16510</name>
</gene>
<dbReference type="InterPro" id="IPR012093">
    <property type="entry name" value="Pirin"/>
</dbReference>
<comment type="similarity">
    <text evidence="1 2">Belongs to the pirin family.</text>
</comment>
<protein>
    <recommendedName>
        <fullName evidence="3">Pirin N-terminal domain-containing protein</fullName>
    </recommendedName>
</protein>
<organism evidence="4 5">
    <name type="scientific">Maribacter hydrothermalis</name>
    <dbReference type="NCBI Taxonomy" id="1836467"/>
    <lineage>
        <taxon>Bacteria</taxon>
        <taxon>Pseudomonadati</taxon>
        <taxon>Bacteroidota</taxon>
        <taxon>Flavobacteriia</taxon>
        <taxon>Flavobacteriales</taxon>
        <taxon>Flavobacteriaceae</taxon>
        <taxon>Maribacter</taxon>
    </lineage>
</organism>
<sequence length="118" mass="13542">MEIISILLEDDLLHIDDMGNSTVIKAGDIQVMSAGTGVSHSEFNKNQDKDVKFLQIWIIPNKKNVAPRYDQVSIKDLETTNSLTQILSPNKNEKRVRIHQIAWFHLGNYEVIKQIFTH</sequence>
<dbReference type="RefSeq" id="WP_068484120.1">
    <property type="nucleotide sequence ID" value="NZ_CP018760.1"/>
</dbReference>
<comment type="caution">
    <text evidence="4">The sequence shown here is derived from an EMBL/GenBank/DDBJ whole genome shotgun (WGS) entry which is preliminary data.</text>
</comment>
<dbReference type="InterPro" id="IPR011051">
    <property type="entry name" value="RmlC_Cupin_sf"/>
</dbReference>
<proteinExistence type="inferred from homology"/>
<dbReference type="Gene3D" id="2.60.120.10">
    <property type="entry name" value="Jelly Rolls"/>
    <property type="match status" value="1"/>
</dbReference>
<dbReference type="PANTHER" id="PTHR43212:SF3">
    <property type="entry name" value="QUERCETIN 2,3-DIOXYGENASE"/>
    <property type="match status" value="1"/>
</dbReference>
<reference evidence="5" key="1">
    <citation type="submission" date="2016-06" db="EMBL/GenBank/DDBJ databases">
        <authorList>
            <person name="Zhan P."/>
        </authorList>
    </citation>
    <scope>NUCLEOTIDE SEQUENCE [LARGE SCALE GENOMIC DNA]</scope>
    <source>
        <strain evidence="5">T28</strain>
    </source>
</reference>
<dbReference type="SUPFAM" id="SSF51182">
    <property type="entry name" value="RmlC-like cupins"/>
    <property type="match status" value="1"/>
</dbReference>
<dbReference type="AlphaFoldDB" id="A0A1B7ZBJ4"/>
<accession>A0A1B7ZBJ4</accession>
<dbReference type="Proteomes" id="UP000092164">
    <property type="component" value="Unassembled WGS sequence"/>
</dbReference>
<evidence type="ECO:0000256" key="1">
    <source>
        <dbReference type="ARBA" id="ARBA00008416"/>
    </source>
</evidence>
<evidence type="ECO:0000256" key="2">
    <source>
        <dbReference type="RuleBase" id="RU003457"/>
    </source>
</evidence>